<keyword evidence="2" id="KW-0413">Isomerase</keyword>
<sequence length="1070" mass="118313">MNNTLSVESHAESPQQRNSDTLVRSFEQKFAEKPEHLLQCPIPLIFGHSSLFPFQTRIPRSFFLGDELIEVVFSRAQQTTIHSGFFDEQNDLSLLKKLTEQSSMTSSFIPFSMSSTNISRSYGPLDDILKALIFYLIQITLSNSSASVTEIAQWIHQALPTVSPPVILSFITPILYGENNSLIHVDHSPSKDSTPHPLLLPFTLSSSPNQDKKHHLGFSLNLSDLPADICTNLTILSVSAELSLTLFKTLLAKANFPSSFIENEVIYPNLNQSHFQAFGQNCLKDALSTFQSTLSTMKTVSDITAQFPSLQKMLTQVLESNSSIITEQSILPLFSSFVFALHVSRLATQIPLVHVPKNGTEVHPTIVDLQSTLSLSNLSYLSDLLSEDIIQNVVHDALIQTIIHHFPVKLNDGAITYSYPLFSKAVTVTLSPTLPRHPSTRLTISPVTVPQTHLPLLSPISESLTSLVDVHSKSNINQVKQVLATLSQQVIGISDLSSKHLEFHLRQSSSTSHNITFSTLDECAITGTAVIITGAAGFIASWLIVRLIKSGVTVIGIDSLNDYYDPSIKINTVSRLEEVARCEMNQRGGRFVFIWADVREKDTLKTKLMNVLNVLKVDSLLTPQPKLTSTRLSAIVHLSARAGVRPSMLQPDLFKSENVLGTEVMFSLASQLGVKNIVYASSSSVYGNMKDGFCSEECELAKSESVYAETKVQNEQLAMVSSSVTKSAFTGLRFFTVGGPMVGSSAIGRPDMAIPNFIRMLRSKGQSPLTMYGDGSFKRDYTSVFDIVEGIHLSLLRAERCLDPNRPNGQLVSSSTNNDLCRVFNLGEDHSYSVRTVAVLIANELGMFDHSPSDILDPNDTESQKQLLEKLLERGWVKCVPAPPGDVDATITDLRRSRSELLYSPRISLTDTIRKCVVDTSDSACFEGSLLQKHFHEQTVSLEGMEEQTQNSISKILSLSLPAQFTLLAPLMLRFALDDDPVTPRFKRPAFIPSPSLSLLKERPSLFSDHRFLFTSSDLLLIGILIDQHLLDLNLSEQPAFSQTKFGILQVLLFILKRMLVSINDSVLLL</sequence>
<feature type="domain" description="NAD-dependent epimerase/dehydratase" evidence="1">
    <location>
        <begin position="530"/>
        <end position="798"/>
    </location>
</feature>
<dbReference type="EMBL" id="JARBJD010000182">
    <property type="protein sequence ID" value="KAK2948193.1"/>
    <property type="molecule type" value="Genomic_DNA"/>
</dbReference>
<dbReference type="InterPro" id="IPR001509">
    <property type="entry name" value="Epimerase_deHydtase"/>
</dbReference>
<keyword evidence="3" id="KW-1185">Reference proteome</keyword>
<name>A0ABQ9X839_9EUKA</name>
<dbReference type="PANTHER" id="PTHR43245">
    <property type="entry name" value="BIFUNCTIONAL POLYMYXIN RESISTANCE PROTEIN ARNA"/>
    <property type="match status" value="1"/>
</dbReference>
<dbReference type="Proteomes" id="UP001281761">
    <property type="component" value="Unassembled WGS sequence"/>
</dbReference>
<dbReference type="InterPro" id="IPR050177">
    <property type="entry name" value="Lipid_A_modif_metabolic_enz"/>
</dbReference>
<evidence type="ECO:0000259" key="1">
    <source>
        <dbReference type="Pfam" id="PF01370"/>
    </source>
</evidence>
<dbReference type="EC" id="5.1.3.6" evidence="2"/>
<proteinExistence type="predicted"/>
<dbReference type="InterPro" id="IPR036291">
    <property type="entry name" value="NAD(P)-bd_dom_sf"/>
</dbReference>
<evidence type="ECO:0000313" key="2">
    <source>
        <dbReference type="EMBL" id="KAK2948193.1"/>
    </source>
</evidence>
<gene>
    <name evidence="2" type="ORF">BLNAU_16902</name>
</gene>
<dbReference type="Gene3D" id="3.40.50.720">
    <property type="entry name" value="NAD(P)-binding Rossmann-like Domain"/>
    <property type="match status" value="1"/>
</dbReference>
<dbReference type="Pfam" id="PF01370">
    <property type="entry name" value="Epimerase"/>
    <property type="match status" value="1"/>
</dbReference>
<evidence type="ECO:0000313" key="3">
    <source>
        <dbReference type="Proteomes" id="UP001281761"/>
    </source>
</evidence>
<comment type="caution">
    <text evidence="2">The sequence shown here is derived from an EMBL/GenBank/DDBJ whole genome shotgun (WGS) entry which is preliminary data.</text>
</comment>
<dbReference type="GO" id="GO:0050378">
    <property type="term" value="F:UDP-glucuronate 4-epimerase activity"/>
    <property type="evidence" value="ECO:0007669"/>
    <property type="project" value="UniProtKB-EC"/>
</dbReference>
<accession>A0ABQ9X839</accession>
<protein>
    <submittedName>
        <fullName evidence="2">UDP-glucuronate 4-epimerase</fullName>
        <ecNumber evidence="2">5.1.3.6</ecNumber>
    </submittedName>
</protein>
<organism evidence="2 3">
    <name type="scientific">Blattamonas nauphoetae</name>
    <dbReference type="NCBI Taxonomy" id="2049346"/>
    <lineage>
        <taxon>Eukaryota</taxon>
        <taxon>Metamonada</taxon>
        <taxon>Preaxostyla</taxon>
        <taxon>Oxymonadida</taxon>
        <taxon>Blattamonas</taxon>
    </lineage>
</organism>
<dbReference type="PANTHER" id="PTHR43245:SF13">
    <property type="entry name" value="UDP-D-APIOSE_UDP-D-XYLOSE SYNTHASE 2"/>
    <property type="match status" value="1"/>
</dbReference>
<dbReference type="SUPFAM" id="SSF51735">
    <property type="entry name" value="NAD(P)-binding Rossmann-fold domains"/>
    <property type="match status" value="1"/>
</dbReference>
<reference evidence="2 3" key="1">
    <citation type="journal article" date="2022" name="bioRxiv">
        <title>Genomics of Preaxostyla Flagellates Illuminates Evolutionary Transitions and the Path Towards Mitochondrial Loss.</title>
        <authorList>
            <person name="Novak L.V.F."/>
            <person name="Treitli S.C."/>
            <person name="Pyrih J."/>
            <person name="Halakuc P."/>
            <person name="Pipaliya S.V."/>
            <person name="Vacek V."/>
            <person name="Brzon O."/>
            <person name="Soukal P."/>
            <person name="Eme L."/>
            <person name="Dacks J.B."/>
            <person name="Karnkowska A."/>
            <person name="Elias M."/>
            <person name="Hampl V."/>
        </authorList>
    </citation>
    <scope>NUCLEOTIDE SEQUENCE [LARGE SCALE GENOMIC DNA]</scope>
    <source>
        <strain evidence="2">NAU3</strain>
        <tissue evidence="2">Gut</tissue>
    </source>
</reference>